<evidence type="ECO:0000313" key="9">
    <source>
        <dbReference type="Proteomes" id="UP000236731"/>
    </source>
</evidence>
<evidence type="ECO:0000256" key="2">
    <source>
        <dbReference type="ARBA" id="ARBA00007362"/>
    </source>
</evidence>
<feature type="domain" description="EamA" evidence="7">
    <location>
        <begin position="141"/>
        <end position="273"/>
    </location>
</feature>
<keyword evidence="3 6" id="KW-0812">Transmembrane</keyword>
<feature type="transmembrane region" description="Helical" evidence="6">
    <location>
        <begin position="231"/>
        <end position="251"/>
    </location>
</feature>
<dbReference type="AlphaFoldDB" id="A0A1H5XYZ7"/>
<feature type="transmembrane region" description="Helical" evidence="6">
    <location>
        <begin position="92"/>
        <end position="110"/>
    </location>
</feature>
<dbReference type="EMBL" id="FNUT01000005">
    <property type="protein sequence ID" value="SEG16580.1"/>
    <property type="molecule type" value="Genomic_DNA"/>
</dbReference>
<comment type="subcellular location">
    <subcellularLocation>
        <location evidence="1">Membrane</location>
        <topology evidence="1">Multi-pass membrane protein</topology>
    </subcellularLocation>
</comment>
<evidence type="ECO:0000256" key="6">
    <source>
        <dbReference type="SAM" id="Phobius"/>
    </source>
</evidence>
<dbReference type="PANTHER" id="PTHR32322:SF2">
    <property type="entry name" value="EAMA DOMAIN-CONTAINING PROTEIN"/>
    <property type="match status" value="1"/>
</dbReference>
<dbReference type="Pfam" id="PF00892">
    <property type="entry name" value="EamA"/>
    <property type="match status" value="1"/>
</dbReference>
<evidence type="ECO:0000256" key="5">
    <source>
        <dbReference type="ARBA" id="ARBA00023136"/>
    </source>
</evidence>
<organism evidence="8 9">
    <name type="scientific">Sphingobacterium lactis</name>
    <dbReference type="NCBI Taxonomy" id="797291"/>
    <lineage>
        <taxon>Bacteria</taxon>
        <taxon>Pseudomonadati</taxon>
        <taxon>Bacteroidota</taxon>
        <taxon>Sphingobacteriia</taxon>
        <taxon>Sphingobacteriales</taxon>
        <taxon>Sphingobacteriaceae</taxon>
        <taxon>Sphingobacterium</taxon>
    </lineage>
</organism>
<proteinExistence type="inferred from homology"/>
<evidence type="ECO:0000256" key="3">
    <source>
        <dbReference type="ARBA" id="ARBA00022692"/>
    </source>
</evidence>
<keyword evidence="9" id="KW-1185">Reference proteome</keyword>
<protein>
    <submittedName>
        <fullName evidence="8">Inner membrane transporter RhtA</fullName>
    </submittedName>
</protein>
<keyword evidence="5 6" id="KW-0472">Membrane</keyword>
<gene>
    <name evidence="8" type="ORF">SAMN05421877_105162</name>
</gene>
<dbReference type="InterPro" id="IPR000620">
    <property type="entry name" value="EamA_dom"/>
</dbReference>
<feature type="transmembrane region" description="Helical" evidence="6">
    <location>
        <begin position="36"/>
        <end position="54"/>
    </location>
</feature>
<name>A0A1H5XYZ7_9SPHI</name>
<feature type="transmembrane region" description="Helical" evidence="6">
    <location>
        <begin position="66"/>
        <end position="86"/>
    </location>
</feature>
<feature type="transmembrane region" description="Helical" evidence="6">
    <location>
        <begin position="141"/>
        <end position="159"/>
    </location>
</feature>
<feature type="transmembrane region" description="Helical" evidence="6">
    <location>
        <begin position="257"/>
        <end position="276"/>
    </location>
</feature>
<dbReference type="Proteomes" id="UP000236731">
    <property type="component" value="Unassembled WGS sequence"/>
</dbReference>
<feature type="transmembrane region" description="Helical" evidence="6">
    <location>
        <begin position="201"/>
        <end position="219"/>
    </location>
</feature>
<feature type="transmembrane region" description="Helical" evidence="6">
    <location>
        <begin position="117"/>
        <end position="135"/>
    </location>
</feature>
<sequence>MKNYTKIAVTAAILSMVCVQGGASIAKQLFPAIGPIATSALRIGLSAILLYFINRPNLRGLNRQQWFYCGAYGLGIAAMNLIFYMAIQRIPLGLGVTIEFIGPLFLAFALSRKLLDVVWALLACLGILLIVPWQSGSLDPLGLFLAFLAGTFWAVYIVMGSRVSKVMEGRHAVSVGMIIATIAILPFAIWDGALFDVTPSLFGMGLLVAILSSALPFSLDMVALKHLPAKTFSILTSLQPAFGALSGLLFLKEYLTWTQWASVACVVLASIGTTVFSKKEDQKEGAT</sequence>
<keyword evidence="4 6" id="KW-1133">Transmembrane helix</keyword>
<dbReference type="SUPFAM" id="SSF103481">
    <property type="entry name" value="Multidrug resistance efflux transporter EmrE"/>
    <property type="match status" value="1"/>
</dbReference>
<dbReference type="PANTHER" id="PTHR32322">
    <property type="entry name" value="INNER MEMBRANE TRANSPORTER"/>
    <property type="match status" value="1"/>
</dbReference>
<evidence type="ECO:0000259" key="7">
    <source>
        <dbReference type="Pfam" id="PF00892"/>
    </source>
</evidence>
<feature type="transmembrane region" description="Helical" evidence="6">
    <location>
        <begin position="171"/>
        <end position="189"/>
    </location>
</feature>
<evidence type="ECO:0000313" key="8">
    <source>
        <dbReference type="EMBL" id="SEG16580.1"/>
    </source>
</evidence>
<evidence type="ECO:0000256" key="1">
    <source>
        <dbReference type="ARBA" id="ARBA00004141"/>
    </source>
</evidence>
<evidence type="ECO:0000256" key="4">
    <source>
        <dbReference type="ARBA" id="ARBA00022989"/>
    </source>
</evidence>
<accession>A0A1H5XYZ7</accession>
<dbReference type="GO" id="GO:0016020">
    <property type="term" value="C:membrane"/>
    <property type="evidence" value="ECO:0007669"/>
    <property type="project" value="UniProtKB-SubCell"/>
</dbReference>
<comment type="similarity">
    <text evidence="2">Belongs to the EamA transporter family.</text>
</comment>
<dbReference type="InterPro" id="IPR037185">
    <property type="entry name" value="EmrE-like"/>
</dbReference>
<dbReference type="InterPro" id="IPR050638">
    <property type="entry name" value="AA-Vitamin_Transporters"/>
</dbReference>
<dbReference type="RefSeq" id="WP_103906185.1">
    <property type="nucleotide sequence ID" value="NZ_CP049246.1"/>
</dbReference>
<dbReference type="OrthoDB" id="9815120at2"/>
<reference evidence="9" key="1">
    <citation type="submission" date="2016-10" db="EMBL/GenBank/DDBJ databases">
        <authorList>
            <person name="Varghese N."/>
            <person name="Submissions S."/>
        </authorList>
    </citation>
    <scope>NUCLEOTIDE SEQUENCE [LARGE SCALE GENOMIC DNA]</scope>
    <source>
        <strain evidence="9">DSM 22361</strain>
    </source>
</reference>